<dbReference type="Pfam" id="PF21654">
    <property type="entry name" value="DncV-like_NTFase"/>
    <property type="match status" value="1"/>
</dbReference>
<keyword evidence="8" id="KW-0051">Antiviral defense</keyword>
<keyword evidence="4" id="KW-0547">Nucleotide-binding</keyword>
<comment type="catalytic activity">
    <reaction evidence="10">
        <text>GTP + ATP = 3',3'-cGAMP + 2 diphosphate</text>
        <dbReference type="Rhea" id="RHEA:35647"/>
        <dbReference type="ChEBI" id="CHEBI:30616"/>
        <dbReference type="ChEBI" id="CHEBI:33019"/>
        <dbReference type="ChEBI" id="CHEBI:37565"/>
        <dbReference type="ChEBI" id="CHEBI:71501"/>
    </reaction>
    <physiologicalReaction direction="left-to-right" evidence="10">
        <dbReference type="Rhea" id="RHEA:35648"/>
    </physiologicalReaction>
</comment>
<accession>A0ABT6Y6Z1</accession>
<reference evidence="12 13" key="1">
    <citation type="submission" date="2023-05" db="EMBL/GenBank/DDBJ databases">
        <title>Novel species of genus Flectobacillus isolated from stream in China.</title>
        <authorList>
            <person name="Lu H."/>
        </authorList>
    </citation>
    <scope>NUCLEOTIDE SEQUENCE [LARGE SCALE GENOMIC DNA]</scope>
    <source>
        <strain evidence="12 13">KCTC 42575</strain>
    </source>
</reference>
<evidence type="ECO:0000256" key="6">
    <source>
        <dbReference type="ARBA" id="ARBA00022842"/>
    </source>
</evidence>
<keyword evidence="6" id="KW-0460">Magnesium</keyword>
<evidence type="ECO:0000259" key="11">
    <source>
        <dbReference type="Pfam" id="PF21654"/>
    </source>
</evidence>
<evidence type="ECO:0000256" key="5">
    <source>
        <dbReference type="ARBA" id="ARBA00022840"/>
    </source>
</evidence>
<dbReference type="InterPro" id="IPR048445">
    <property type="entry name" value="DncV-like_NTFase"/>
</dbReference>
<organism evidence="12 13">
    <name type="scientific">Flectobacillus roseus</name>
    <dbReference type="NCBI Taxonomy" id="502259"/>
    <lineage>
        <taxon>Bacteria</taxon>
        <taxon>Pseudomonadati</taxon>
        <taxon>Bacteroidota</taxon>
        <taxon>Cytophagia</taxon>
        <taxon>Cytophagales</taxon>
        <taxon>Flectobacillaceae</taxon>
        <taxon>Flectobacillus</taxon>
    </lineage>
</organism>
<keyword evidence="1" id="KW-0808">Transferase</keyword>
<sequence length="314" mass="36536">MANCNILFSKYHSQISLTSSKTERMKKSKNGLRQRIRAYFKENHPDYHPKFYIQGSYKMKTSIRTKDDICDLDDGVYFFRSPDVSATTLQTWIKNAVDGYTSENPEHRSKCIRNIFANDYEIDIPVYYKIDDKEYQLAIKNTGWQDSDSKAIVNWFNEQKDNDGVLVRIVKYLKGWCDEKRNKMPNGLAMTILASNAMKKISYNSERDDITLKDILKEIQKELDKEFACEVPVTPFDNLFENYDEKRKNNFLSCLSIFVSDAEEAVKETNQLKASKLWRKHLGDRFPEGENKNEDMKQFAGIITGANGSNPWAK</sequence>
<evidence type="ECO:0000256" key="8">
    <source>
        <dbReference type="ARBA" id="ARBA00023118"/>
    </source>
</evidence>
<gene>
    <name evidence="12" type="ORF">QM524_08970</name>
</gene>
<evidence type="ECO:0000256" key="10">
    <source>
        <dbReference type="ARBA" id="ARBA00048304"/>
    </source>
</evidence>
<evidence type="ECO:0000256" key="3">
    <source>
        <dbReference type="ARBA" id="ARBA00022723"/>
    </source>
</evidence>
<dbReference type="RefSeq" id="WP_283344294.1">
    <property type="nucleotide sequence ID" value="NZ_JASHIF010000007.1"/>
</dbReference>
<dbReference type="EMBL" id="JASHIF010000007">
    <property type="protein sequence ID" value="MDI9859338.1"/>
    <property type="molecule type" value="Genomic_DNA"/>
</dbReference>
<keyword evidence="13" id="KW-1185">Reference proteome</keyword>
<name>A0ABT6Y6Z1_9BACT</name>
<comment type="caution">
    <text evidence="12">The sequence shown here is derived from an EMBL/GenBank/DDBJ whole genome shotgun (WGS) entry which is preliminary data.</text>
</comment>
<keyword evidence="5" id="KW-0067">ATP-binding</keyword>
<evidence type="ECO:0000313" key="12">
    <source>
        <dbReference type="EMBL" id="MDI9859338.1"/>
    </source>
</evidence>
<evidence type="ECO:0000256" key="4">
    <source>
        <dbReference type="ARBA" id="ARBA00022741"/>
    </source>
</evidence>
<evidence type="ECO:0000256" key="1">
    <source>
        <dbReference type="ARBA" id="ARBA00022679"/>
    </source>
</evidence>
<keyword evidence="2" id="KW-0548">Nucleotidyltransferase</keyword>
<evidence type="ECO:0000256" key="7">
    <source>
        <dbReference type="ARBA" id="ARBA00023080"/>
    </source>
</evidence>
<proteinExistence type="predicted"/>
<feature type="domain" description="Cyclic GMP-AMP synthase DncV-like nucleotidyltransferase" evidence="11">
    <location>
        <begin position="49"/>
        <end position="127"/>
    </location>
</feature>
<keyword evidence="3" id="KW-0479">Metal-binding</keyword>
<protein>
    <recommendedName>
        <fullName evidence="9">Cyclic GMP-AMP synthase</fullName>
    </recommendedName>
</protein>
<evidence type="ECO:0000313" key="13">
    <source>
        <dbReference type="Proteomes" id="UP001236507"/>
    </source>
</evidence>
<evidence type="ECO:0000256" key="2">
    <source>
        <dbReference type="ARBA" id="ARBA00022695"/>
    </source>
</evidence>
<evidence type="ECO:0000256" key="9">
    <source>
        <dbReference type="ARBA" id="ARBA00044145"/>
    </source>
</evidence>
<dbReference type="Proteomes" id="UP001236507">
    <property type="component" value="Unassembled WGS sequence"/>
</dbReference>
<keyword evidence="7" id="KW-0546">Nucleotide metabolism</keyword>